<proteinExistence type="inferred from homology"/>
<dbReference type="RefSeq" id="WP_090974750.1">
    <property type="nucleotide sequence ID" value="NZ_FOLL01000019.1"/>
</dbReference>
<dbReference type="Gene3D" id="3.20.20.80">
    <property type="entry name" value="Glycosidases"/>
    <property type="match status" value="1"/>
</dbReference>
<dbReference type="Pfam" id="PF00150">
    <property type="entry name" value="Cellulase"/>
    <property type="match status" value="1"/>
</dbReference>
<evidence type="ECO:0000313" key="7">
    <source>
        <dbReference type="Proteomes" id="UP000199577"/>
    </source>
</evidence>
<dbReference type="PANTHER" id="PTHR34142:SF1">
    <property type="entry name" value="GLYCOSIDE HYDROLASE FAMILY 5 DOMAIN-CONTAINING PROTEIN"/>
    <property type="match status" value="1"/>
</dbReference>
<evidence type="ECO:0000256" key="4">
    <source>
        <dbReference type="SAM" id="SignalP"/>
    </source>
</evidence>
<reference evidence="6 7" key="1">
    <citation type="submission" date="2016-10" db="EMBL/GenBank/DDBJ databases">
        <authorList>
            <person name="de Groot N.N."/>
        </authorList>
    </citation>
    <scope>NUCLEOTIDE SEQUENCE [LARGE SCALE GENOMIC DNA]</scope>
    <source>
        <strain evidence="6 7">DSM 22900</strain>
    </source>
</reference>
<dbReference type="GO" id="GO:0000272">
    <property type="term" value="P:polysaccharide catabolic process"/>
    <property type="evidence" value="ECO:0007669"/>
    <property type="project" value="InterPro"/>
</dbReference>
<evidence type="ECO:0000256" key="3">
    <source>
        <dbReference type="RuleBase" id="RU361153"/>
    </source>
</evidence>
<evidence type="ECO:0000256" key="2">
    <source>
        <dbReference type="ARBA" id="ARBA00023295"/>
    </source>
</evidence>
<dbReference type="STRING" id="623281.SAMN05421747_11955"/>
<feature type="chain" id="PRO_5011486792" evidence="4">
    <location>
        <begin position="25"/>
        <end position="333"/>
    </location>
</feature>
<dbReference type="OrthoDB" id="154460at2"/>
<dbReference type="Proteomes" id="UP000199577">
    <property type="component" value="Unassembled WGS sequence"/>
</dbReference>
<dbReference type="PROSITE" id="PS00659">
    <property type="entry name" value="GLYCOSYL_HYDROL_F5"/>
    <property type="match status" value="1"/>
</dbReference>
<dbReference type="InterPro" id="IPR001547">
    <property type="entry name" value="Glyco_hydro_5"/>
</dbReference>
<dbReference type="InterPro" id="IPR018087">
    <property type="entry name" value="Glyco_hydro_5_CS"/>
</dbReference>
<name>A0A1I1LDC5_9SPHI</name>
<gene>
    <name evidence="6" type="ORF">SAMN05421747_11955</name>
</gene>
<dbReference type="GO" id="GO:0004553">
    <property type="term" value="F:hydrolase activity, hydrolyzing O-glycosyl compounds"/>
    <property type="evidence" value="ECO:0007669"/>
    <property type="project" value="InterPro"/>
</dbReference>
<feature type="domain" description="Glycoside hydrolase family 5" evidence="5">
    <location>
        <begin position="49"/>
        <end position="291"/>
    </location>
</feature>
<evidence type="ECO:0000256" key="1">
    <source>
        <dbReference type="ARBA" id="ARBA00022801"/>
    </source>
</evidence>
<dbReference type="PANTHER" id="PTHR34142">
    <property type="entry name" value="ENDO-BETA-1,4-GLUCANASE A"/>
    <property type="match status" value="1"/>
</dbReference>
<keyword evidence="7" id="KW-1185">Reference proteome</keyword>
<sequence>MIGYLFRRLRMLLFSVFITCSADAATLADTAATAVGKHGRLRVQGATLLDQHGKPAVLRGVSLGWHNWWPRFYNSETIKWLAADWKATVVRAAIGVGPQGSYLDNPDFALECLYQVVDAALAEGVYVIIDWHSHEIHTPQAKDFFGKVATKYKGYPNVIYEIYNEPVDDSWAEVKAYAAEVISVIRSIDEQAVILVGCPHWDQDIHLVADDPIEGYDNIMYTVHFYAATHKQALRDRADYAIAKGIPVFISECAGMEATGNGPVDHEEWQRWVKWMQKNSLSWVAWSIADKDETCSMIKDTDAPVASWKKEHLKDWGQTIRAELRDELIRTTL</sequence>
<keyword evidence="1 3" id="KW-0378">Hydrolase</keyword>
<dbReference type="SUPFAM" id="SSF51445">
    <property type="entry name" value="(Trans)glycosidases"/>
    <property type="match status" value="1"/>
</dbReference>
<dbReference type="AlphaFoldDB" id="A0A1I1LDC5"/>
<accession>A0A1I1LDC5</accession>
<evidence type="ECO:0000259" key="5">
    <source>
        <dbReference type="Pfam" id="PF00150"/>
    </source>
</evidence>
<feature type="signal peptide" evidence="4">
    <location>
        <begin position="1"/>
        <end position="24"/>
    </location>
</feature>
<keyword evidence="2 3" id="KW-0326">Glycosidase</keyword>
<comment type="similarity">
    <text evidence="3">Belongs to the glycosyl hydrolase 5 (cellulase A) family.</text>
</comment>
<organism evidence="6 7">
    <name type="scientific">Parapedobacter composti</name>
    <dbReference type="NCBI Taxonomy" id="623281"/>
    <lineage>
        <taxon>Bacteria</taxon>
        <taxon>Pseudomonadati</taxon>
        <taxon>Bacteroidota</taxon>
        <taxon>Sphingobacteriia</taxon>
        <taxon>Sphingobacteriales</taxon>
        <taxon>Sphingobacteriaceae</taxon>
        <taxon>Parapedobacter</taxon>
    </lineage>
</organism>
<dbReference type="EMBL" id="FOLL01000019">
    <property type="protein sequence ID" value="SFC69008.1"/>
    <property type="molecule type" value="Genomic_DNA"/>
</dbReference>
<dbReference type="InterPro" id="IPR017853">
    <property type="entry name" value="GH"/>
</dbReference>
<evidence type="ECO:0000313" key="6">
    <source>
        <dbReference type="EMBL" id="SFC69008.1"/>
    </source>
</evidence>
<keyword evidence="4" id="KW-0732">Signal</keyword>
<protein>
    <submittedName>
        <fullName evidence="6">Endoglucanase</fullName>
    </submittedName>
</protein>